<proteinExistence type="predicted"/>
<evidence type="ECO:0000313" key="1">
    <source>
        <dbReference type="EMBL" id="RDX40790.1"/>
    </source>
</evidence>
<dbReference type="AlphaFoldDB" id="A0A371CKJ5"/>
<gene>
    <name evidence="1" type="ORF">OH76DRAFT_1423502</name>
</gene>
<keyword evidence="2" id="KW-1185">Reference proteome</keyword>
<dbReference type="OrthoDB" id="3271070at2759"/>
<dbReference type="EMBL" id="KZ857537">
    <property type="protein sequence ID" value="RDX40790.1"/>
    <property type="molecule type" value="Genomic_DNA"/>
</dbReference>
<name>A0A371CKJ5_9APHY</name>
<evidence type="ECO:0000313" key="2">
    <source>
        <dbReference type="Proteomes" id="UP000256964"/>
    </source>
</evidence>
<sequence>MCACDQLSDVRAVLESLSFCTHLEPATLVHPPFGDSMTCEWWDRVYEQLAKEAIKFYLTALGHPDHESARALVGDEAFDRDSTDPLEDATLSPKGNMSSSRCFLYTSGPTIADITRRSLTSPTRPSSPRRFGCMDPCTSSTIQASDPRRTCVDHPSQFTYPTPAPAIAACDHPLTSIHLTFLSTDYLITLMRPPFPQDARGVLEHIQFCSALPDVVHFLPTPQVESPHMSQDSCDLMFESRALEAFRTYLLGSGHPDDPDIRAMLGRDVFARDVGDRTLRPRLFIRCLCGTDSVPDEQNWPKRIQVCFLHKGHRPLGHAIDVSMMLPPPSPLDVHANFGSCTIIIDDAMRNLLREGYPYMGFQVWIHATMVQSDTWYDRGD</sequence>
<organism evidence="1 2">
    <name type="scientific">Lentinus brumalis</name>
    <dbReference type="NCBI Taxonomy" id="2498619"/>
    <lineage>
        <taxon>Eukaryota</taxon>
        <taxon>Fungi</taxon>
        <taxon>Dikarya</taxon>
        <taxon>Basidiomycota</taxon>
        <taxon>Agaricomycotina</taxon>
        <taxon>Agaricomycetes</taxon>
        <taxon>Polyporales</taxon>
        <taxon>Polyporaceae</taxon>
        <taxon>Lentinus</taxon>
    </lineage>
</organism>
<accession>A0A371CKJ5</accession>
<dbReference type="Proteomes" id="UP000256964">
    <property type="component" value="Unassembled WGS sequence"/>
</dbReference>
<protein>
    <submittedName>
        <fullName evidence="1">Uncharacterized protein</fullName>
    </submittedName>
</protein>
<reference evidence="1 2" key="1">
    <citation type="journal article" date="2018" name="Biotechnol. Biofuels">
        <title>Integrative visual omics of the white-rot fungus Polyporus brumalis exposes the biotechnological potential of its oxidative enzymes for delignifying raw plant biomass.</title>
        <authorList>
            <person name="Miyauchi S."/>
            <person name="Rancon A."/>
            <person name="Drula E."/>
            <person name="Hage H."/>
            <person name="Chaduli D."/>
            <person name="Favel A."/>
            <person name="Grisel S."/>
            <person name="Henrissat B."/>
            <person name="Herpoel-Gimbert I."/>
            <person name="Ruiz-Duenas F.J."/>
            <person name="Chevret D."/>
            <person name="Hainaut M."/>
            <person name="Lin J."/>
            <person name="Wang M."/>
            <person name="Pangilinan J."/>
            <person name="Lipzen A."/>
            <person name="Lesage-Meessen L."/>
            <person name="Navarro D."/>
            <person name="Riley R."/>
            <person name="Grigoriev I.V."/>
            <person name="Zhou S."/>
            <person name="Raouche S."/>
            <person name="Rosso M.N."/>
        </authorList>
    </citation>
    <scope>NUCLEOTIDE SEQUENCE [LARGE SCALE GENOMIC DNA]</scope>
    <source>
        <strain evidence="1 2">BRFM 1820</strain>
    </source>
</reference>